<protein>
    <submittedName>
        <fullName evidence="2">Uncharacterized protein</fullName>
    </submittedName>
</protein>
<sequence length="284" mass="30879">MLEVDVKDFSGRKAVDYPKIAEAIPRILEAAFERCGLTWLWEQQQARETSGDGYAAVFPTAFLPHLLNPFLGALQDELDYREQVDAKPAGLRMRVSVTTGPITDAGPNATGTGTARIELNRLLNCDPVRDLLSRSGPLTKVAAAVSPRAYEDAVMSGYSGETEDDYVAIPVTVKTYQDTVYLRVPRPSGDLLKNGFDPTPTASGSTAAMPAPEAGAHVYNNTVNGTTAGTVLQIGSAHGPVNAEQRRDTYNTRGDNYHHSGSGPQFNRSDVKRYDDRRGEHREP</sequence>
<proteinExistence type="predicted"/>
<dbReference type="AlphaFoldDB" id="A0A290Z7V2"/>
<organism evidence="2 3">
    <name type="scientific">Actinosynnema pretiosum</name>
    <dbReference type="NCBI Taxonomy" id="42197"/>
    <lineage>
        <taxon>Bacteria</taxon>
        <taxon>Bacillati</taxon>
        <taxon>Actinomycetota</taxon>
        <taxon>Actinomycetes</taxon>
        <taxon>Pseudonocardiales</taxon>
        <taxon>Pseudonocardiaceae</taxon>
        <taxon>Actinosynnema</taxon>
    </lineage>
</organism>
<evidence type="ECO:0000313" key="2">
    <source>
        <dbReference type="EMBL" id="ATE55049.1"/>
    </source>
</evidence>
<dbReference type="Proteomes" id="UP000218505">
    <property type="component" value="Chromosome"/>
</dbReference>
<dbReference type="KEGG" id="apre:CNX65_18630"/>
<reference evidence="2" key="1">
    <citation type="submission" date="2017-09" db="EMBL/GenBank/DDBJ databases">
        <title>Complete Genome Sequence of ansamitocin-producing Bacterium Actinosynnema pretiosum X47.</title>
        <authorList>
            <person name="Cao G."/>
            <person name="Zong G."/>
            <person name="Zhong C."/>
            <person name="Fu J."/>
        </authorList>
    </citation>
    <scope>NUCLEOTIDE SEQUENCE [LARGE SCALE GENOMIC DNA]</scope>
    <source>
        <strain evidence="2">X47</strain>
    </source>
</reference>
<keyword evidence="3" id="KW-1185">Reference proteome</keyword>
<dbReference type="EMBL" id="CP023445">
    <property type="protein sequence ID" value="ATE55049.1"/>
    <property type="molecule type" value="Genomic_DNA"/>
</dbReference>
<feature type="region of interest" description="Disordered" evidence="1">
    <location>
        <begin position="250"/>
        <end position="284"/>
    </location>
</feature>
<gene>
    <name evidence="2" type="ORF">CNX65_18630</name>
</gene>
<name>A0A290Z7V2_9PSEU</name>
<feature type="compositionally biased region" description="Basic and acidic residues" evidence="1">
    <location>
        <begin position="269"/>
        <end position="284"/>
    </location>
</feature>
<dbReference type="RefSeq" id="WP_096494781.1">
    <property type="nucleotide sequence ID" value="NZ_CP023445.1"/>
</dbReference>
<accession>A0A290Z7V2</accession>
<evidence type="ECO:0000313" key="3">
    <source>
        <dbReference type="Proteomes" id="UP000218505"/>
    </source>
</evidence>
<evidence type="ECO:0000256" key="1">
    <source>
        <dbReference type="SAM" id="MobiDB-lite"/>
    </source>
</evidence>